<evidence type="ECO:0000256" key="6">
    <source>
        <dbReference type="ARBA" id="ARBA00022989"/>
    </source>
</evidence>
<feature type="transmembrane region" description="Helical" evidence="9">
    <location>
        <begin position="173"/>
        <end position="192"/>
    </location>
</feature>
<dbReference type="Gene3D" id="1.20.1740.10">
    <property type="entry name" value="Amino acid/polyamine transporter I"/>
    <property type="match status" value="1"/>
</dbReference>
<dbReference type="PIRSF" id="PIRSF006060">
    <property type="entry name" value="AA_transporter"/>
    <property type="match status" value="1"/>
</dbReference>
<dbReference type="GO" id="GO:0005886">
    <property type="term" value="C:plasma membrane"/>
    <property type="evidence" value="ECO:0007669"/>
    <property type="project" value="UniProtKB-SubCell"/>
</dbReference>
<feature type="region of interest" description="Disordered" evidence="8">
    <location>
        <begin position="1"/>
        <end position="32"/>
    </location>
</feature>
<evidence type="ECO:0000256" key="2">
    <source>
        <dbReference type="ARBA" id="ARBA00007040"/>
    </source>
</evidence>
<protein>
    <submittedName>
        <fullName evidence="10">Uncharacterized protein</fullName>
    </submittedName>
</protein>
<comment type="subcellular location">
    <subcellularLocation>
        <location evidence="1">Cell membrane</location>
        <topology evidence="1">Multi-pass membrane protein</topology>
    </subcellularLocation>
</comment>
<proteinExistence type="inferred from homology"/>
<keyword evidence="11" id="KW-1185">Reference proteome</keyword>
<organism evidence="10 11">
    <name type="scientific">Owenia fusiformis</name>
    <name type="common">Polychaete worm</name>
    <dbReference type="NCBI Taxonomy" id="6347"/>
    <lineage>
        <taxon>Eukaryota</taxon>
        <taxon>Metazoa</taxon>
        <taxon>Spiralia</taxon>
        <taxon>Lophotrochozoa</taxon>
        <taxon>Annelida</taxon>
        <taxon>Polychaeta</taxon>
        <taxon>Sedentaria</taxon>
        <taxon>Canalipalpata</taxon>
        <taxon>Sabellida</taxon>
        <taxon>Oweniida</taxon>
        <taxon>Oweniidae</taxon>
        <taxon>Owenia</taxon>
    </lineage>
</organism>
<name>A0A8J1UGS4_OWEFU</name>
<feature type="transmembrane region" description="Helical" evidence="9">
    <location>
        <begin position="405"/>
        <end position="423"/>
    </location>
</feature>
<gene>
    <name evidence="10" type="ORF">OFUS_LOCUS13720</name>
</gene>
<keyword evidence="3" id="KW-0813">Transport</keyword>
<dbReference type="EMBL" id="CAIIXF020000007">
    <property type="protein sequence ID" value="CAH1788130.1"/>
    <property type="molecule type" value="Genomic_DNA"/>
</dbReference>
<evidence type="ECO:0000313" key="10">
    <source>
        <dbReference type="EMBL" id="CAH1788130.1"/>
    </source>
</evidence>
<evidence type="ECO:0000256" key="8">
    <source>
        <dbReference type="SAM" id="MobiDB-lite"/>
    </source>
</evidence>
<evidence type="ECO:0000256" key="5">
    <source>
        <dbReference type="ARBA" id="ARBA00022692"/>
    </source>
</evidence>
<comment type="caution">
    <text evidence="10">The sequence shown here is derived from an EMBL/GenBank/DDBJ whole genome shotgun (WGS) entry which is preliminary data.</text>
</comment>
<feature type="transmembrane region" description="Helical" evidence="9">
    <location>
        <begin position="378"/>
        <end position="399"/>
    </location>
</feature>
<dbReference type="PANTHER" id="PTHR11785">
    <property type="entry name" value="AMINO ACID TRANSPORTER"/>
    <property type="match status" value="1"/>
</dbReference>
<feature type="transmembrane region" description="Helical" evidence="9">
    <location>
        <begin position="87"/>
        <end position="111"/>
    </location>
</feature>
<keyword evidence="7 9" id="KW-0472">Membrane</keyword>
<dbReference type="Proteomes" id="UP000749559">
    <property type="component" value="Unassembled WGS sequence"/>
</dbReference>
<sequence length="515" mass="56054">MSIEESALSQTKITGKAHMNDTNSNGIHGDTVQGKENDVVKKLGDDERVGMKRQLTLMHTVAVIVGTVIGSGIFISPKGVTRNVGSVGVSLIIWTIGGLINILAALCYAELGTIIPKTGGDYYYVYDVFGPLLGFMSLWANIVIVRTASLAILSRTVGTYLIQLFFNDCGSPGVIVTLVALWSALTLSFVNAYNVKLAARVQSLFTLFKLLALAIIIVTGFVELGRGNNANFVNAFEGSRYDVGSLALGIYAAFYAYAGWEAVTSLAEEIIEPEKNLPKAVWISMITVTGVYVLSNVSYFTVMTPQELVSSNAVALTFAQRTLSGAAWIMSLFVAASCFGSINGAILSNARYIFAGGREGQFPTVFAMVNVKYSTPMLGVAGQAVLVLAYCFVSDISAIMQYLMVVRQIRYVMSVSVLLFLRWKKPDIERPIKVNLILVIFVYVVMIALIIMSFISNPVPSAIGLAVFCTSVPVYFLRNMCHKTFCTGYMSVVDRVSLFLQQLFLSCPEDTKKDE</sequence>
<dbReference type="FunFam" id="1.20.1740.10:FF:000003">
    <property type="entry name" value="Y+L amino acid transporter 1 isoform X1"/>
    <property type="match status" value="1"/>
</dbReference>
<evidence type="ECO:0000256" key="1">
    <source>
        <dbReference type="ARBA" id="ARBA00004651"/>
    </source>
</evidence>
<feature type="transmembrane region" description="Helical" evidence="9">
    <location>
        <begin position="242"/>
        <end position="260"/>
    </location>
</feature>
<keyword evidence="5 9" id="KW-0812">Transmembrane</keyword>
<feature type="transmembrane region" description="Helical" evidence="9">
    <location>
        <begin position="123"/>
        <end position="153"/>
    </location>
</feature>
<feature type="transmembrane region" description="Helical" evidence="9">
    <location>
        <begin position="322"/>
        <end position="342"/>
    </location>
</feature>
<accession>A0A8J1UGS4</accession>
<dbReference type="OrthoDB" id="5982228at2759"/>
<evidence type="ECO:0000256" key="9">
    <source>
        <dbReference type="SAM" id="Phobius"/>
    </source>
</evidence>
<dbReference type="Pfam" id="PF13520">
    <property type="entry name" value="AA_permease_2"/>
    <property type="match status" value="1"/>
</dbReference>
<evidence type="ECO:0000256" key="4">
    <source>
        <dbReference type="ARBA" id="ARBA00022475"/>
    </source>
</evidence>
<keyword evidence="4" id="KW-1003">Cell membrane</keyword>
<evidence type="ECO:0000313" key="11">
    <source>
        <dbReference type="Proteomes" id="UP000749559"/>
    </source>
</evidence>
<dbReference type="PANTHER" id="PTHR11785:SF528">
    <property type="entry name" value="AMINO ACID TRANSPORTER PROTEIN JHI-21"/>
    <property type="match status" value="1"/>
</dbReference>
<feature type="transmembrane region" description="Helical" evidence="9">
    <location>
        <begin position="281"/>
        <end position="302"/>
    </location>
</feature>
<reference evidence="10" key="1">
    <citation type="submission" date="2022-03" db="EMBL/GenBank/DDBJ databases">
        <authorList>
            <person name="Martin C."/>
        </authorList>
    </citation>
    <scope>NUCLEOTIDE SEQUENCE</scope>
</reference>
<dbReference type="InterPro" id="IPR002293">
    <property type="entry name" value="AA/rel_permease1"/>
</dbReference>
<dbReference type="AlphaFoldDB" id="A0A8J1UGS4"/>
<evidence type="ECO:0000256" key="3">
    <source>
        <dbReference type="ARBA" id="ARBA00022448"/>
    </source>
</evidence>
<dbReference type="InterPro" id="IPR050598">
    <property type="entry name" value="AminoAcid_Transporter"/>
</dbReference>
<feature type="transmembrane region" description="Helical" evidence="9">
    <location>
        <begin position="461"/>
        <end position="477"/>
    </location>
</feature>
<feature type="transmembrane region" description="Helical" evidence="9">
    <location>
        <begin position="55"/>
        <end position="75"/>
    </location>
</feature>
<keyword evidence="6 9" id="KW-1133">Transmembrane helix</keyword>
<feature type="transmembrane region" description="Helical" evidence="9">
    <location>
        <begin position="204"/>
        <end position="222"/>
    </location>
</feature>
<dbReference type="GO" id="GO:0015179">
    <property type="term" value="F:L-amino acid transmembrane transporter activity"/>
    <property type="evidence" value="ECO:0007669"/>
    <property type="project" value="TreeGrafter"/>
</dbReference>
<feature type="transmembrane region" description="Helical" evidence="9">
    <location>
        <begin position="435"/>
        <end position="455"/>
    </location>
</feature>
<comment type="similarity">
    <text evidence="2">Belongs to the amino acid-polyamine-organocation (APC) superfamily. L-type amino acid transporter (LAT) (TC 2.A.3.8) family.</text>
</comment>
<evidence type="ECO:0000256" key="7">
    <source>
        <dbReference type="ARBA" id="ARBA00023136"/>
    </source>
</evidence>